<dbReference type="GO" id="GO:0006511">
    <property type="term" value="P:ubiquitin-dependent protein catabolic process"/>
    <property type="evidence" value="ECO:0007669"/>
    <property type="project" value="TreeGrafter"/>
</dbReference>
<sequence length="205" mass="23671">MFNLHKALFVACPNDRRRFFPNSSSFYHLYVDLLHLEYFTFCGRMIVVALMHKVHIGVVFDRVFFLQLAGEKISLEDIRDADPTLYSSCKQILEMDPETLGSIKIVELCPNGKDIVVNSKNRKKYVNLLIQHHFVPSIASQIAHFSQCFSDITISSIKTFLFQSLYLKDLDKMLDGVKVLFLSKIGKHIQNTMDTKKMIIKYPDS</sequence>
<organism evidence="8 9">
    <name type="scientific">Solanum commersonii</name>
    <name type="common">Commerson's wild potato</name>
    <name type="synonym">Commerson's nightshade</name>
    <dbReference type="NCBI Taxonomy" id="4109"/>
    <lineage>
        <taxon>Eukaryota</taxon>
        <taxon>Viridiplantae</taxon>
        <taxon>Streptophyta</taxon>
        <taxon>Embryophyta</taxon>
        <taxon>Tracheophyta</taxon>
        <taxon>Spermatophyta</taxon>
        <taxon>Magnoliopsida</taxon>
        <taxon>eudicotyledons</taxon>
        <taxon>Gunneridae</taxon>
        <taxon>Pentapetalae</taxon>
        <taxon>asterids</taxon>
        <taxon>lamiids</taxon>
        <taxon>Solanales</taxon>
        <taxon>Solanaceae</taxon>
        <taxon>Solanoideae</taxon>
        <taxon>Solaneae</taxon>
        <taxon>Solanum</taxon>
    </lineage>
</organism>
<gene>
    <name evidence="8" type="ORF">H5410_062050</name>
</gene>
<evidence type="ECO:0000256" key="4">
    <source>
        <dbReference type="ARBA" id="ARBA00022679"/>
    </source>
</evidence>
<proteinExistence type="predicted"/>
<dbReference type="InterPro" id="IPR035983">
    <property type="entry name" value="Hect_E3_ubiquitin_ligase"/>
</dbReference>
<keyword evidence="9" id="KW-1185">Reference proteome</keyword>
<feature type="domain" description="HECT" evidence="7">
    <location>
        <begin position="1"/>
        <end position="176"/>
    </location>
</feature>
<dbReference type="EC" id="2.3.2.26" evidence="3"/>
<evidence type="ECO:0000256" key="1">
    <source>
        <dbReference type="ARBA" id="ARBA00000885"/>
    </source>
</evidence>
<dbReference type="Gene3D" id="3.90.1750.10">
    <property type="entry name" value="Hect, E3 ligase catalytic domains"/>
    <property type="match status" value="1"/>
</dbReference>
<accession>A0A9J5WAI0</accession>
<comment type="catalytic activity">
    <reaction evidence="1">
        <text>S-ubiquitinyl-[E2 ubiquitin-conjugating enzyme]-L-cysteine + [acceptor protein]-L-lysine = [E2 ubiquitin-conjugating enzyme]-L-cysteine + N(6)-ubiquitinyl-[acceptor protein]-L-lysine.</text>
        <dbReference type="EC" id="2.3.2.26"/>
    </reaction>
</comment>
<evidence type="ECO:0000313" key="8">
    <source>
        <dbReference type="EMBL" id="KAG5572284.1"/>
    </source>
</evidence>
<dbReference type="InterPro" id="IPR000569">
    <property type="entry name" value="HECT_dom"/>
</dbReference>
<evidence type="ECO:0000256" key="3">
    <source>
        <dbReference type="ARBA" id="ARBA00012485"/>
    </source>
</evidence>
<name>A0A9J5WAI0_SOLCO</name>
<comment type="pathway">
    <text evidence="2">Protein modification; protein ubiquitination.</text>
</comment>
<evidence type="ECO:0000256" key="6">
    <source>
        <dbReference type="PROSITE-ProRule" id="PRU00104"/>
    </source>
</evidence>
<evidence type="ECO:0000313" key="9">
    <source>
        <dbReference type="Proteomes" id="UP000824120"/>
    </source>
</evidence>
<keyword evidence="5 6" id="KW-0833">Ubl conjugation pathway</keyword>
<evidence type="ECO:0000256" key="2">
    <source>
        <dbReference type="ARBA" id="ARBA00004906"/>
    </source>
</evidence>
<dbReference type="EMBL" id="JACXVP010000012">
    <property type="protein sequence ID" value="KAG5572284.1"/>
    <property type="molecule type" value="Genomic_DNA"/>
</dbReference>
<dbReference type="GO" id="GO:0061630">
    <property type="term" value="F:ubiquitin protein ligase activity"/>
    <property type="evidence" value="ECO:0007669"/>
    <property type="project" value="UniProtKB-EC"/>
</dbReference>
<dbReference type="Proteomes" id="UP000824120">
    <property type="component" value="Chromosome 12"/>
</dbReference>
<dbReference type="PROSITE" id="PS50237">
    <property type="entry name" value="HECT"/>
    <property type="match status" value="1"/>
</dbReference>
<dbReference type="PANTHER" id="PTHR11254:SF430">
    <property type="entry name" value="E3 UBIQUITIN-PROTEIN LIGASE UPL5-LIKE"/>
    <property type="match status" value="1"/>
</dbReference>
<dbReference type="SMART" id="SM00119">
    <property type="entry name" value="HECTc"/>
    <property type="match status" value="1"/>
</dbReference>
<comment type="caution">
    <text evidence="6">Lacks conserved residue(s) required for the propagation of feature annotation.</text>
</comment>
<reference evidence="8 9" key="1">
    <citation type="submission" date="2020-09" db="EMBL/GenBank/DDBJ databases">
        <title>De no assembly of potato wild relative species, Solanum commersonii.</title>
        <authorList>
            <person name="Cho K."/>
        </authorList>
    </citation>
    <scope>NUCLEOTIDE SEQUENCE [LARGE SCALE GENOMIC DNA]</scope>
    <source>
        <strain evidence="8">LZ3.2</strain>
        <tissue evidence="8">Leaf</tissue>
    </source>
</reference>
<dbReference type="OrthoDB" id="8068875at2759"/>
<dbReference type="PANTHER" id="PTHR11254">
    <property type="entry name" value="HECT DOMAIN UBIQUITIN-PROTEIN LIGASE"/>
    <property type="match status" value="1"/>
</dbReference>
<keyword evidence="4" id="KW-0808">Transferase</keyword>
<comment type="caution">
    <text evidence="8">The sequence shown here is derived from an EMBL/GenBank/DDBJ whole genome shotgun (WGS) entry which is preliminary data.</text>
</comment>
<dbReference type="SUPFAM" id="SSF56204">
    <property type="entry name" value="Hect, E3 ligase catalytic domain"/>
    <property type="match status" value="1"/>
</dbReference>
<evidence type="ECO:0000259" key="7">
    <source>
        <dbReference type="PROSITE" id="PS50237"/>
    </source>
</evidence>
<protein>
    <recommendedName>
        <fullName evidence="3">HECT-type E3 ubiquitin transferase</fullName>
        <ecNumber evidence="3">2.3.2.26</ecNumber>
    </recommendedName>
</protein>
<dbReference type="GO" id="GO:0005737">
    <property type="term" value="C:cytoplasm"/>
    <property type="evidence" value="ECO:0007669"/>
    <property type="project" value="TreeGrafter"/>
</dbReference>
<evidence type="ECO:0000256" key="5">
    <source>
        <dbReference type="ARBA" id="ARBA00022786"/>
    </source>
</evidence>
<dbReference type="InterPro" id="IPR050409">
    <property type="entry name" value="E3_ubiq-protein_ligase"/>
</dbReference>
<dbReference type="GO" id="GO:0000209">
    <property type="term" value="P:protein polyubiquitination"/>
    <property type="evidence" value="ECO:0007669"/>
    <property type="project" value="TreeGrafter"/>
</dbReference>
<dbReference type="AlphaFoldDB" id="A0A9J5WAI0"/>
<dbReference type="Pfam" id="PF00632">
    <property type="entry name" value="HECT"/>
    <property type="match status" value="1"/>
</dbReference>